<proteinExistence type="predicted"/>
<dbReference type="AlphaFoldDB" id="A0A0C3LBW8"/>
<dbReference type="OrthoDB" id="2447315at2759"/>
<keyword evidence="2" id="KW-1185">Reference proteome</keyword>
<evidence type="ECO:0008006" key="3">
    <source>
        <dbReference type="Google" id="ProtNLM"/>
    </source>
</evidence>
<accession>A0A0C3LBW8</accession>
<dbReference type="SUPFAM" id="SSF54160">
    <property type="entry name" value="Chromo domain-like"/>
    <property type="match status" value="1"/>
</dbReference>
<organism evidence="1 2">
    <name type="scientific">Tulasnella calospora MUT 4182</name>
    <dbReference type="NCBI Taxonomy" id="1051891"/>
    <lineage>
        <taxon>Eukaryota</taxon>
        <taxon>Fungi</taxon>
        <taxon>Dikarya</taxon>
        <taxon>Basidiomycota</taxon>
        <taxon>Agaricomycotina</taxon>
        <taxon>Agaricomycetes</taxon>
        <taxon>Cantharellales</taxon>
        <taxon>Tulasnellaceae</taxon>
        <taxon>Tulasnella</taxon>
    </lineage>
</organism>
<feature type="non-terminal residue" evidence="1">
    <location>
        <position position="89"/>
    </location>
</feature>
<dbReference type="InterPro" id="IPR016197">
    <property type="entry name" value="Chromo-like_dom_sf"/>
</dbReference>
<dbReference type="Proteomes" id="UP000054248">
    <property type="component" value="Unassembled WGS sequence"/>
</dbReference>
<reference evidence="2" key="2">
    <citation type="submission" date="2015-01" db="EMBL/GenBank/DDBJ databases">
        <title>Evolutionary Origins and Diversification of the Mycorrhizal Mutualists.</title>
        <authorList>
            <consortium name="DOE Joint Genome Institute"/>
            <consortium name="Mycorrhizal Genomics Consortium"/>
            <person name="Kohler A."/>
            <person name="Kuo A."/>
            <person name="Nagy L.G."/>
            <person name="Floudas D."/>
            <person name="Copeland A."/>
            <person name="Barry K.W."/>
            <person name="Cichocki N."/>
            <person name="Veneault-Fourrey C."/>
            <person name="LaButti K."/>
            <person name="Lindquist E.A."/>
            <person name="Lipzen A."/>
            <person name="Lundell T."/>
            <person name="Morin E."/>
            <person name="Murat C."/>
            <person name="Riley R."/>
            <person name="Ohm R."/>
            <person name="Sun H."/>
            <person name="Tunlid A."/>
            <person name="Henrissat B."/>
            <person name="Grigoriev I.V."/>
            <person name="Hibbett D.S."/>
            <person name="Martin F."/>
        </authorList>
    </citation>
    <scope>NUCLEOTIDE SEQUENCE [LARGE SCALE GENOMIC DNA]</scope>
    <source>
        <strain evidence="2">MUT 4182</strain>
    </source>
</reference>
<sequence length="89" mass="10179">HPSVIPGRAAPPGPPLSIDNDNSTAFEIVGILDSRSIRRRIDYFVAYRNQPISERSWIRYEDLPVSVHSLLRTFHSQYPDKPRPSKLPL</sequence>
<reference evidence="1 2" key="1">
    <citation type="submission" date="2014-04" db="EMBL/GenBank/DDBJ databases">
        <authorList>
            <consortium name="DOE Joint Genome Institute"/>
            <person name="Kuo A."/>
            <person name="Girlanda M."/>
            <person name="Perotto S."/>
            <person name="Kohler A."/>
            <person name="Nagy L.G."/>
            <person name="Floudas D."/>
            <person name="Copeland A."/>
            <person name="Barry K.W."/>
            <person name="Cichocki N."/>
            <person name="Veneault-Fourrey C."/>
            <person name="LaButti K."/>
            <person name="Lindquist E.A."/>
            <person name="Lipzen A."/>
            <person name="Lundell T."/>
            <person name="Morin E."/>
            <person name="Murat C."/>
            <person name="Sun H."/>
            <person name="Tunlid A."/>
            <person name="Henrissat B."/>
            <person name="Grigoriev I.V."/>
            <person name="Hibbett D.S."/>
            <person name="Martin F."/>
            <person name="Nordberg H.P."/>
            <person name="Cantor M.N."/>
            <person name="Hua S.X."/>
        </authorList>
    </citation>
    <scope>NUCLEOTIDE SEQUENCE [LARGE SCALE GENOMIC DNA]</scope>
    <source>
        <strain evidence="1 2">MUT 4182</strain>
    </source>
</reference>
<protein>
    <recommendedName>
        <fullName evidence="3">Chromo domain-containing protein</fullName>
    </recommendedName>
</protein>
<feature type="non-terminal residue" evidence="1">
    <location>
        <position position="1"/>
    </location>
</feature>
<dbReference type="EMBL" id="KN823247">
    <property type="protein sequence ID" value="KIO18992.1"/>
    <property type="molecule type" value="Genomic_DNA"/>
</dbReference>
<dbReference type="Gene3D" id="2.40.50.40">
    <property type="match status" value="1"/>
</dbReference>
<gene>
    <name evidence="1" type="ORF">M407DRAFT_58650</name>
</gene>
<evidence type="ECO:0000313" key="2">
    <source>
        <dbReference type="Proteomes" id="UP000054248"/>
    </source>
</evidence>
<name>A0A0C3LBW8_9AGAM</name>
<evidence type="ECO:0000313" key="1">
    <source>
        <dbReference type="EMBL" id="KIO18992.1"/>
    </source>
</evidence>
<dbReference type="HOGENOM" id="CLU_2460933_0_0_1"/>